<proteinExistence type="predicted"/>
<dbReference type="Pfam" id="PF17651">
    <property type="entry name" value="Raco_middle"/>
    <property type="match status" value="1"/>
</dbReference>
<dbReference type="InterPro" id="IPR041414">
    <property type="entry name" value="Raco-like_middle"/>
</dbReference>
<dbReference type="InterPro" id="IPR027980">
    <property type="entry name" value="RACo_C"/>
</dbReference>
<dbReference type="InterPro" id="IPR042259">
    <property type="entry name" value="Raco-like_middle_sf"/>
</dbReference>
<name>H0UNL6_9BACT</name>
<dbReference type="Gene3D" id="3.10.20.30">
    <property type="match status" value="1"/>
</dbReference>
<dbReference type="AlphaFoldDB" id="H0UNL6"/>
<gene>
    <name evidence="2" type="ORF">TheveDRAFT_1311</name>
</gene>
<dbReference type="Gene3D" id="3.30.420.480">
    <property type="entry name" value="Domain of unknown function (DUF4445)"/>
    <property type="match status" value="1"/>
</dbReference>
<organism evidence="2 3">
    <name type="scientific">Thermanaerovibrio velox DSM 12556</name>
    <dbReference type="NCBI Taxonomy" id="926567"/>
    <lineage>
        <taxon>Bacteria</taxon>
        <taxon>Thermotogati</taxon>
        <taxon>Synergistota</taxon>
        <taxon>Synergistia</taxon>
        <taxon>Synergistales</taxon>
        <taxon>Synergistaceae</taxon>
        <taxon>Thermanaerovibrio</taxon>
    </lineage>
</organism>
<dbReference type="InterPro" id="IPR052911">
    <property type="entry name" value="Corrinoid_activation_enz"/>
</dbReference>
<evidence type="ECO:0000259" key="1">
    <source>
        <dbReference type="PROSITE" id="PS51085"/>
    </source>
</evidence>
<evidence type="ECO:0000313" key="2">
    <source>
        <dbReference type="EMBL" id="EHM10431.1"/>
    </source>
</evidence>
<dbReference type="HOGENOM" id="CLU_019091_0_0_0"/>
<dbReference type="EMBL" id="CM001377">
    <property type="protein sequence ID" value="EHM10431.1"/>
    <property type="molecule type" value="Genomic_DNA"/>
</dbReference>
<dbReference type="OrthoDB" id="9810588at2"/>
<accession>H0UNL6</accession>
<dbReference type="PANTHER" id="PTHR42895:SF2">
    <property type="entry name" value="IRON-SULFUR CLUSTER PROTEIN"/>
    <property type="match status" value="1"/>
</dbReference>
<dbReference type="PANTHER" id="PTHR42895">
    <property type="entry name" value="IRON-SULFUR CLUSTER-BINDING PROTEIN-RELATED"/>
    <property type="match status" value="1"/>
</dbReference>
<dbReference type="SUPFAM" id="SSF54292">
    <property type="entry name" value="2Fe-2S ferredoxin-like"/>
    <property type="match status" value="1"/>
</dbReference>
<dbReference type="GO" id="GO:0051536">
    <property type="term" value="F:iron-sulfur cluster binding"/>
    <property type="evidence" value="ECO:0007669"/>
    <property type="project" value="InterPro"/>
</dbReference>
<dbReference type="eggNOG" id="COG3894">
    <property type="taxonomic scope" value="Bacteria"/>
</dbReference>
<protein>
    <submittedName>
        <fullName evidence="2">Putative metal-binding protein</fullName>
    </submittedName>
</protein>
<dbReference type="InterPro" id="IPR001041">
    <property type="entry name" value="2Fe-2S_ferredoxin-type"/>
</dbReference>
<keyword evidence="3" id="KW-1185">Reference proteome</keyword>
<reference evidence="2 3" key="1">
    <citation type="submission" date="2011-10" db="EMBL/GenBank/DDBJ databases">
        <title>The Noncontiguous Finished genome of Thermanaerovibrio velox DSM 12556.</title>
        <authorList>
            <consortium name="US DOE Joint Genome Institute (JGI-PGF)"/>
            <person name="Lucas S."/>
            <person name="Copeland A."/>
            <person name="Lapidus A."/>
            <person name="Glavina del Rio T."/>
            <person name="Dalin E."/>
            <person name="Tice H."/>
            <person name="Bruce D."/>
            <person name="Goodwin L."/>
            <person name="Pitluck S."/>
            <person name="Peters L."/>
            <person name="Mikhailova N."/>
            <person name="Teshima H."/>
            <person name="Kyrpides N."/>
            <person name="Mavromatis K."/>
            <person name="Ivanova N."/>
            <person name="Markowitz V."/>
            <person name="Cheng J.-F."/>
            <person name="Hugenholtz P."/>
            <person name="Woyke T."/>
            <person name="Wu D."/>
            <person name="Spring S."/>
            <person name="Brambilla E.-M."/>
            <person name="Klenk H.-P."/>
            <person name="Eisen J.A."/>
        </authorList>
    </citation>
    <scope>NUCLEOTIDE SEQUENCE [LARGE SCALE GENOMIC DNA]</scope>
    <source>
        <strain evidence="2 3">DSM 12556</strain>
    </source>
</reference>
<dbReference type="STRING" id="926567.TheveDRAFT_1311"/>
<dbReference type="InterPro" id="IPR012675">
    <property type="entry name" value="Beta-grasp_dom_sf"/>
</dbReference>
<sequence>MPVLRVHRRGSTIEMELPRGISLLEALKAAGFARDVESPCGGLGLCGGCTVRASGGLSGRSPREALMPGDLRLACTARLLGHAEVFLDDPPQPIFSGPNGSHALAVPEDAASRALPFRLDLRREAMVGTSSLEEFLLRSSAGLSCPPEAVSDLALEGLAKMLSRGEPEAVGWVFDHRVVMVAPLGVTPLGLAADLGSSTIEVAAVDLRSGEVLGRLRVENRQRRLGRDVISRVVRAIEGFSDELRSLLVLSLNEAINELLKSSGASADRVVKMVVGCNTVVGSFLFGIPPAGLSERPFLPWTLRSRTERASGLGIDLGCPLTLLPSIGGFVGSDALALLYRHRSGGARLLLDLGTNGEVLLWTSGGALGASTAAGPAFEGYGLSCGMPALPGAVHRVRLDGGDVKLDVIGGSEPKGICGSGLVSSVSLMREMEVLDRSGRMKPCLGLRFRLGGDVDLWVTQRDVREFQLAKGAVRAAIETLLEEAGIGESQVELCVVSGLFGGSLEAVDLIRTGMLPPPWRDRIHFSPDGVLEGLLSVLLGGEKAMREVEKLASRCRHVSLDRDDFKERLMRCLDLGESYPG</sequence>
<dbReference type="InterPro" id="IPR036010">
    <property type="entry name" value="2Fe-2S_ferredoxin-like_sf"/>
</dbReference>
<feature type="domain" description="2Fe-2S ferredoxin-type" evidence="1">
    <location>
        <begin position="2"/>
        <end position="93"/>
    </location>
</feature>
<dbReference type="Pfam" id="PF14574">
    <property type="entry name" value="RACo_C_ter"/>
    <property type="match status" value="1"/>
</dbReference>
<dbReference type="Proteomes" id="UP000005730">
    <property type="component" value="Chromosome"/>
</dbReference>
<evidence type="ECO:0000313" key="3">
    <source>
        <dbReference type="Proteomes" id="UP000005730"/>
    </source>
</evidence>
<dbReference type="PROSITE" id="PS51085">
    <property type="entry name" value="2FE2S_FER_2"/>
    <property type="match status" value="1"/>
</dbReference>